<accession>A0A1H4CVM2</accession>
<proteinExistence type="predicted"/>
<keyword evidence="3" id="KW-1185">Reference proteome</keyword>
<dbReference type="Pfam" id="PF00550">
    <property type="entry name" value="PP-binding"/>
    <property type="match status" value="1"/>
</dbReference>
<dbReference type="Gene3D" id="1.10.1200.10">
    <property type="entry name" value="ACP-like"/>
    <property type="match status" value="1"/>
</dbReference>
<feature type="domain" description="Carrier" evidence="1">
    <location>
        <begin position="1"/>
        <end position="79"/>
    </location>
</feature>
<dbReference type="STRING" id="89524.SAMN05444370_10862"/>
<dbReference type="EMBL" id="FNQM01000008">
    <property type="protein sequence ID" value="SEA64455.1"/>
    <property type="molecule type" value="Genomic_DNA"/>
</dbReference>
<gene>
    <name evidence="2" type="ORF">SAMN05444370_10862</name>
</gene>
<name>A0A1H4CVM2_9RHOB</name>
<dbReference type="AlphaFoldDB" id="A0A1H4CVM2"/>
<protein>
    <submittedName>
        <fullName evidence="2">Acyl carrier protein</fullName>
    </submittedName>
</protein>
<evidence type="ECO:0000259" key="1">
    <source>
        <dbReference type="PROSITE" id="PS50075"/>
    </source>
</evidence>
<dbReference type="InterPro" id="IPR036736">
    <property type="entry name" value="ACP-like_sf"/>
</dbReference>
<organism evidence="2 3">
    <name type="scientific">Rubrimonas cliftonensis</name>
    <dbReference type="NCBI Taxonomy" id="89524"/>
    <lineage>
        <taxon>Bacteria</taxon>
        <taxon>Pseudomonadati</taxon>
        <taxon>Pseudomonadota</taxon>
        <taxon>Alphaproteobacteria</taxon>
        <taxon>Rhodobacterales</taxon>
        <taxon>Paracoccaceae</taxon>
        <taxon>Rubrimonas</taxon>
    </lineage>
</organism>
<reference evidence="2 3" key="1">
    <citation type="submission" date="2016-10" db="EMBL/GenBank/DDBJ databases">
        <authorList>
            <person name="de Groot N.N."/>
        </authorList>
    </citation>
    <scope>NUCLEOTIDE SEQUENCE [LARGE SCALE GENOMIC DNA]</scope>
    <source>
        <strain evidence="2 3">DSM 15345</strain>
    </source>
</reference>
<evidence type="ECO:0000313" key="3">
    <source>
        <dbReference type="Proteomes" id="UP000198703"/>
    </source>
</evidence>
<dbReference type="RefSeq" id="WP_217632182.1">
    <property type="nucleotide sequence ID" value="NZ_FNQM01000008.1"/>
</dbReference>
<dbReference type="SUPFAM" id="SSF47336">
    <property type="entry name" value="ACP-like"/>
    <property type="match status" value="1"/>
</dbReference>
<dbReference type="Proteomes" id="UP000198703">
    <property type="component" value="Unassembled WGS sequence"/>
</dbReference>
<evidence type="ECO:0000313" key="2">
    <source>
        <dbReference type="EMBL" id="SEA64455.1"/>
    </source>
</evidence>
<sequence>MTDAALEAELMEIMRDVLDVDDLNYDENLTADDVEEWDSLSHVRLIVAVEKHFGVRFSTQEIEAMRRLGDLRRAITTKKAGAA</sequence>
<dbReference type="InterPro" id="IPR009081">
    <property type="entry name" value="PP-bd_ACP"/>
</dbReference>
<dbReference type="PROSITE" id="PS50075">
    <property type="entry name" value="CARRIER"/>
    <property type="match status" value="1"/>
</dbReference>